<comment type="caution">
    <text evidence="2">The sequence shown here is derived from an EMBL/GenBank/DDBJ whole genome shotgun (WGS) entry which is preliminary data.</text>
</comment>
<evidence type="ECO:0000313" key="2">
    <source>
        <dbReference type="EMBL" id="MCB8875578.1"/>
    </source>
</evidence>
<dbReference type="Pfam" id="PF04577">
    <property type="entry name" value="Glyco_transf_61"/>
    <property type="match status" value="1"/>
</dbReference>
<name>A0A963YR42_9PROT</name>
<organism evidence="2 3">
    <name type="scientific">Acidisoma silvae</name>
    <dbReference type="NCBI Taxonomy" id="2802396"/>
    <lineage>
        <taxon>Bacteria</taxon>
        <taxon>Pseudomonadati</taxon>
        <taxon>Pseudomonadota</taxon>
        <taxon>Alphaproteobacteria</taxon>
        <taxon>Acetobacterales</taxon>
        <taxon>Acidocellaceae</taxon>
        <taxon>Acidisoma</taxon>
    </lineage>
</organism>
<dbReference type="AlphaFoldDB" id="A0A963YR42"/>
<dbReference type="EMBL" id="JAESVB010000003">
    <property type="protein sequence ID" value="MCB8875578.1"/>
    <property type="molecule type" value="Genomic_DNA"/>
</dbReference>
<proteinExistence type="predicted"/>
<sequence>MTPSDPIAAAQADASPAPRPANMLAHISARGDVRGHDGVWLGEPGSGNAIEAVLLAPAGKGPPQLNPAPEYQIVYRGGLKTPWTAAGQSCGSQGYGLSAHSIRFRLSAESAPFFDCRYDLSFTDGSQQIDLPATEIALPPPGASLAAVRLHITPRPAAPYIVLTDIDLTQSLPWPEHGTAGQPFLRLRLLSPAFGTAAPSIRHGAQIAAEIWSGLNRSYGRGVFPGRTLSLREVPDATILPSGLIFDRDLNHVAIPGIDVTAEAVAEGREAAATAAQTGGRRDIAELSLLCRAQPAIPGAGAGQLAVMLGQAWLAQKMLGRALGRIIVQPSPLADRMREALQGPALHPTNLTVLDHQPTRCQRLILIDGLSDPGLYQSPLCLAALRQLAEPIPAVAPLKIFVSETDPTAAPRNQEEIEATLREQGFAIVETRGMTLPEQIALFKGATVVVGAFGEALANIGFCAPGTRVVALGASTATETTLWFLSQHAGLVYEEIRGQPASDGPQPGFTLSTDDIAYLAAL</sequence>
<protein>
    <submittedName>
        <fullName evidence="2">Glycosyltransferase family 61 protein</fullName>
    </submittedName>
</protein>
<reference evidence="2" key="1">
    <citation type="journal article" date="2021" name="Microorganisms">
        <title>Acidisoma silvae sp. nov. and Acidisomacellulosilytica sp. nov., Two Acidophilic Bacteria Isolated from Decaying Wood, Hydrolyzing Cellulose and Producing Poly-3-hydroxybutyrate.</title>
        <authorList>
            <person name="Mieszkin S."/>
            <person name="Pouder E."/>
            <person name="Uroz S."/>
            <person name="Simon-Colin C."/>
            <person name="Alain K."/>
        </authorList>
    </citation>
    <scope>NUCLEOTIDE SEQUENCE</scope>
    <source>
        <strain evidence="2">HW T2.11</strain>
    </source>
</reference>
<evidence type="ECO:0000313" key="3">
    <source>
        <dbReference type="Proteomes" id="UP000708298"/>
    </source>
</evidence>
<reference evidence="2" key="2">
    <citation type="submission" date="2021-01" db="EMBL/GenBank/DDBJ databases">
        <authorList>
            <person name="Mieszkin S."/>
            <person name="Pouder E."/>
            <person name="Alain K."/>
        </authorList>
    </citation>
    <scope>NUCLEOTIDE SEQUENCE</scope>
    <source>
        <strain evidence="2">HW T2.11</strain>
    </source>
</reference>
<feature type="domain" description="Glycosyltransferase 61 catalytic" evidence="1">
    <location>
        <begin position="331"/>
        <end position="470"/>
    </location>
</feature>
<dbReference type="RefSeq" id="WP_227321216.1">
    <property type="nucleotide sequence ID" value="NZ_JAESVB010000003.1"/>
</dbReference>
<dbReference type="GO" id="GO:0016757">
    <property type="term" value="F:glycosyltransferase activity"/>
    <property type="evidence" value="ECO:0007669"/>
    <property type="project" value="InterPro"/>
</dbReference>
<dbReference type="Proteomes" id="UP000708298">
    <property type="component" value="Unassembled WGS sequence"/>
</dbReference>
<gene>
    <name evidence="2" type="ORF">ASILVAE211_10325</name>
</gene>
<keyword evidence="3" id="KW-1185">Reference proteome</keyword>
<accession>A0A963YR42</accession>
<evidence type="ECO:0000259" key="1">
    <source>
        <dbReference type="Pfam" id="PF04577"/>
    </source>
</evidence>
<dbReference type="InterPro" id="IPR049625">
    <property type="entry name" value="Glyco_transf_61_cat"/>
</dbReference>